<organism evidence="4 5">
    <name type="scientific">Phreatobacter stygius</name>
    <dbReference type="NCBI Taxonomy" id="1940610"/>
    <lineage>
        <taxon>Bacteria</taxon>
        <taxon>Pseudomonadati</taxon>
        <taxon>Pseudomonadota</taxon>
        <taxon>Alphaproteobacteria</taxon>
        <taxon>Hyphomicrobiales</taxon>
        <taxon>Phreatobacteraceae</taxon>
        <taxon>Phreatobacter</taxon>
    </lineage>
</organism>
<dbReference type="Gene3D" id="3.40.630.10">
    <property type="entry name" value="Zn peptidases"/>
    <property type="match status" value="1"/>
</dbReference>
<dbReference type="Proteomes" id="UP000298781">
    <property type="component" value="Chromosome"/>
</dbReference>
<proteinExistence type="predicted"/>
<dbReference type="InterPro" id="IPR011650">
    <property type="entry name" value="Peptidase_M20_dimer"/>
</dbReference>
<dbReference type="PANTHER" id="PTHR43808">
    <property type="entry name" value="ACETYLORNITHINE DEACETYLASE"/>
    <property type="match status" value="1"/>
</dbReference>
<dbReference type="Gene3D" id="3.30.70.360">
    <property type="match status" value="1"/>
</dbReference>
<dbReference type="GO" id="GO:0046872">
    <property type="term" value="F:metal ion binding"/>
    <property type="evidence" value="ECO:0007669"/>
    <property type="project" value="UniProtKB-KW"/>
</dbReference>
<dbReference type="GO" id="GO:0016787">
    <property type="term" value="F:hydrolase activity"/>
    <property type="evidence" value="ECO:0007669"/>
    <property type="project" value="UniProtKB-KW"/>
</dbReference>
<dbReference type="SUPFAM" id="SSF53187">
    <property type="entry name" value="Zn-dependent exopeptidases"/>
    <property type="match status" value="1"/>
</dbReference>
<evidence type="ECO:0000259" key="3">
    <source>
        <dbReference type="Pfam" id="PF07687"/>
    </source>
</evidence>
<dbReference type="KEGG" id="pstg:E8M01_27495"/>
<dbReference type="SUPFAM" id="SSF55031">
    <property type="entry name" value="Bacterial exopeptidase dimerisation domain"/>
    <property type="match status" value="1"/>
</dbReference>
<evidence type="ECO:0000256" key="2">
    <source>
        <dbReference type="ARBA" id="ARBA00022801"/>
    </source>
</evidence>
<dbReference type="InterPro" id="IPR002933">
    <property type="entry name" value="Peptidase_M20"/>
</dbReference>
<dbReference type="PANTHER" id="PTHR43808:SF32">
    <property type="entry name" value="ARGE_DAPE-RELATED DEACYLASE"/>
    <property type="match status" value="1"/>
</dbReference>
<sequence length="436" mass="47148">MPEAQANLKAELAGLIDGNRQEIIELLRRFLRIRSVNPPGDTREAADFVRAILDRFGVPHRTVALDQTMPNIVGRWDAAGAGRHLVLNGHLDVFPVTNEALWSAEIRDGKIYGRGASDMKTGTLASVLAYCYLHQKRQRLAGALTLTVVSDEQSGGRFGTRYLFEQIPEEISGDCCLNGEPGGLGNIRFTEKATLRFSLASRSEGGHGGYPHRAPNPIERICKLTARIYALYHLRLAELPAEIDAILTSKASIAAADANLGVGAGDIARRITVNIGIIKGGQKATQIPTDCVAHLDIRIPIGSDRDAIRAEIARLATDHGCQMLVNEDHSYPASMTDPYGEMAGILRANIRGLLGSEAPPVASLGGTDTRYWRWRGIPAVICGPSPISMGTDDEHVLVEEAIAVVKLHALCAADYLDPARSGIHTSREGQPHRDVT</sequence>
<accession>A0A4D7B405</accession>
<dbReference type="AlphaFoldDB" id="A0A4D7B405"/>
<feature type="domain" description="Peptidase M20 dimerisation" evidence="3">
    <location>
        <begin position="197"/>
        <end position="319"/>
    </location>
</feature>
<protein>
    <submittedName>
        <fullName evidence="4">M20 family metallopeptidase</fullName>
    </submittedName>
</protein>
<evidence type="ECO:0000313" key="5">
    <source>
        <dbReference type="Proteomes" id="UP000298781"/>
    </source>
</evidence>
<dbReference type="Pfam" id="PF07687">
    <property type="entry name" value="M20_dimer"/>
    <property type="match status" value="1"/>
</dbReference>
<evidence type="ECO:0000313" key="4">
    <source>
        <dbReference type="EMBL" id="QCI67641.1"/>
    </source>
</evidence>
<evidence type="ECO:0000256" key="1">
    <source>
        <dbReference type="ARBA" id="ARBA00022723"/>
    </source>
</evidence>
<keyword evidence="1" id="KW-0479">Metal-binding</keyword>
<keyword evidence="2" id="KW-0378">Hydrolase</keyword>
<dbReference type="InterPro" id="IPR036264">
    <property type="entry name" value="Bact_exopeptidase_dim_dom"/>
</dbReference>
<dbReference type="InterPro" id="IPR050072">
    <property type="entry name" value="Peptidase_M20A"/>
</dbReference>
<dbReference type="OrthoDB" id="9809784at2"/>
<dbReference type="RefSeq" id="WP_136963070.1">
    <property type="nucleotide sequence ID" value="NZ_CP039690.1"/>
</dbReference>
<dbReference type="EMBL" id="CP039690">
    <property type="protein sequence ID" value="QCI67641.1"/>
    <property type="molecule type" value="Genomic_DNA"/>
</dbReference>
<keyword evidence="5" id="KW-1185">Reference proteome</keyword>
<reference evidence="4 5" key="1">
    <citation type="submission" date="2019-04" db="EMBL/GenBank/DDBJ databases">
        <title>Phreatobacter aquaticus sp. nov.</title>
        <authorList>
            <person name="Choi A."/>
        </authorList>
    </citation>
    <scope>NUCLEOTIDE SEQUENCE [LARGE SCALE GENOMIC DNA]</scope>
    <source>
        <strain evidence="4 5">KCTC 52518</strain>
    </source>
</reference>
<gene>
    <name evidence="4" type="ORF">E8M01_27495</name>
</gene>
<name>A0A4D7B405_9HYPH</name>
<dbReference type="Pfam" id="PF01546">
    <property type="entry name" value="Peptidase_M20"/>
    <property type="match status" value="1"/>
</dbReference>